<keyword evidence="4" id="KW-1185">Reference proteome</keyword>
<protein>
    <recommendedName>
        <fullName evidence="5">DUF4398 domain-containing protein</fullName>
    </recommendedName>
</protein>
<dbReference type="RefSeq" id="WP_194214044.1">
    <property type="nucleotide sequence ID" value="NZ_CP061205.1"/>
</dbReference>
<organism evidence="3 4">
    <name type="scientific">Kordiimonas pumila</name>
    <dbReference type="NCBI Taxonomy" id="2161677"/>
    <lineage>
        <taxon>Bacteria</taxon>
        <taxon>Pseudomonadati</taxon>
        <taxon>Pseudomonadota</taxon>
        <taxon>Alphaproteobacteria</taxon>
        <taxon>Kordiimonadales</taxon>
        <taxon>Kordiimonadaceae</taxon>
        <taxon>Kordiimonas</taxon>
    </lineage>
</organism>
<name>A0ABV7D564_9PROT</name>
<dbReference type="Proteomes" id="UP001595444">
    <property type="component" value="Unassembled WGS sequence"/>
</dbReference>
<dbReference type="EMBL" id="JBHRSL010000010">
    <property type="protein sequence ID" value="MFC3052279.1"/>
    <property type="molecule type" value="Genomic_DNA"/>
</dbReference>
<evidence type="ECO:0000256" key="2">
    <source>
        <dbReference type="SAM" id="SignalP"/>
    </source>
</evidence>
<evidence type="ECO:0008006" key="5">
    <source>
        <dbReference type="Google" id="ProtNLM"/>
    </source>
</evidence>
<gene>
    <name evidence="3" type="ORF">ACFOKA_10220</name>
</gene>
<comment type="caution">
    <text evidence="3">The sequence shown here is derived from an EMBL/GenBank/DDBJ whole genome shotgun (WGS) entry which is preliminary data.</text>
</comment>
<evidence type="ECO:0000313" key="4">
    <source>
        <dbReference type="Proteomes" id="UP001595444"/>
    </source>
</evidence>
<feature type="region of interest" description="Disordered" evidence="1">
    <location>
        <begin position="34"/>
        <end position="61"/>
    </location>
</feature>
<keyword evidence="2" id="KW-0732">Signal</keyword>
<sequence>MIKHFCGFTTLVACLILYGCSSYSGNWPSLSDPIPGASENTNGEVRAHESAAPSTPVEPIGMETETPLTVSTAIKQLTAIRADLAKADTTYQSARSAIATAAPAEDKEIAWREAQLMLTRLSTTLNKLDAIIYSAQLKGKPVRDNAATLYSEQEAYIADERQKLASMKP</sequence>
<evidence type="ECO:0000256" key="1">
    <source>
        <dbReference type="SAM" id="MobiDB-lite"/>
    </source>
</evidence>
<feature type="chain" id="PRO_5046870281" description="DUF4398 domain-containing protein" evidence="2">
    <location>
        <begin position="25"/>
        <end position="169"/>
    </location>
</feature>
<feature type="signal peptide" evidence="2">
    <location>
        <begin position="1"/>
        <end position="24"/>
    </location>
</feature>
<dbReference type="PROSITE" id="PS51257">
    <property type="entry name" value="PROKAR_LIPOPROTEIN"/>
    <property type="match status" value="1"/>
</dbReference>
<accession>A0ABV7D564</accession>
<proteinExistence type="predicted"/>
<reference evidence="4" key="1">
    <citation type="journal article" date="2019" name="Int. J. Syst. Evol. Microbiol.">
        <title>The Global Catalogue of Microorganisms (GCM) 10K type strain sequencing project: providing services to taxonomists for standard genome sequencing and annotation.</title>
        <authorList>
            <consortium name="The Broad Institute Genomics Platform"/>
            <consortium name="The Broad Institute Genome Sequencing Center for Infectious Disease"/>
            <person name="Wu L."/>
            <person name="Ma J."/>
        </authorList>
    </citation>
    <scope>NUCLEOTIDE SEQUENCE [LARGE SCALE GENOMIC DNA]</scope>
    <source>
        <strain evidence="4">KCTC 62164</strain>
    </source>
</reference>
<evidence type="ECO:0000313" key="3">
    <source>
        <dbReference type="EMBL" id="MFC3052279.1"/>
    </source>
</evidence>